<dbReference type="EMBL" id="SACP01000009">
    <property type="protein sequence ID" value="RVU18445.1"/>
    <property type="molecule type" value="Genomic_DNA"/>
</dbReference>
<dbReference type="Proteomes" id="UP000286997">
    <property type="component" value="Unassembled WGS sequence"/>
</dbReference>
<dbReference type="InterPro" id="IPR014710">
    <property type="entry name" value="RmlC-like_jellyroll"/>
</dbReference>
<evidence type="ECO:0000259" key="1">
    <source>
        <dbReference type="Pfam" id="PF07883"/>
    </source>
</evidence>
<proteinExistence type="predicted"/>
<sequence length="153" mass="16804">MPANEGPPTLSPDWRNQGIRVVRAALQSCDTPETKGMNRQVALSGSRTGAQALWAGTNHIRPGEITGAHHHGPLESVIYVISGRALMRWGERLEFITEAGPGDFLQVPAWLPHQELNASDKEDLRCALVRSGPEEIVVNLNIDPVDEPEWIKS</sequence>
<dbReference type="Gene3D" id="2.60.120.10">
    <property type="entry name" value="Jelly Rolls"/>
    <property type="match status" value="1"/>
</dbReference>
<feature type="domain" description="Cupin type-2" evidence="1">
    <location>
        <begin position="59"/>
        <end position="126"/>
    </location>
</feature>
<dbReference type="Pfam" id="PF07883">
    <property type="entry name" value="Cupin_2"/>
    <property type="match status" value="1"/>
</dbReference>
<gene>
    <name evidence="2" type="ORF">EOE48_11185</name>
</gene>
<dbReference type="AlphaFoldDB" id="A0A3S2VVA9"/>
<reference evidence="2 3" key="1">
    <citation type="submission" date="2019-01" db="EMBL/GenBank/DDBJ databases">
        <authorList>
            <person name="Chen W.-M."/>
        </authorList>
    </citation>
    <scope>NUCLEOTIDE SEQUENCE [LARGE SCALE GENOMIC DNA]</scope>
    <source>
        <strain evidence="2 3">TER-1</strain>
    </source>
</reference>
<evidence type="ECO:0000313" key="2">
    <source>
        <dbReference type="EMBL" id="RVU18445.1"/>
    </source>
</evidence>
<keyword evidence="3" id="KW-1185">Reference proteome</keyword>
<dbReference type="PANTHER" id="PTHR40112:SF1">
    <property type="entry name" value="H2HPP ISOMERASE"/>
    <property type="match status" value="1"/>
</dbReference>
<dbReference type="RefSeq" id="WP_127728916.1">
    <property type="nucleotide sequence ID" value="NZ_SACP01000009.1"/>
</dbReference>
<organism evidence="2 3">
    <name type="scientific">Methylobacterium oryzihabitans</name>
    <dbReference type="NCBI Taxonomy" id="2499852"/>
    <lineage>
        <taxon>Bacteria</taxon>
        <taxon>Pseudomonadati</taxon>
        <taxon>Pseudomonadota</taxon>
        <taxon>Alphaproteobacteria</taxon>
        <taxon>Hyphomicrobiales</taxon>
        <taxon>Methylobacteriaceae</taxon>
        <taxon>Methylobacterium</taxon>
    </lineage>
</organism>
<accession>A0A3S2VVA9</accession>
<evidence type="ECO:0000313" key="3">
    <source>
        <dbReference type="Proteomes" id="UP000286997"/>
    </source>
</evidence>
<dbReference type="OrthoDB" id="3620182at2"/>
<protein>
    <submittedName>
        <fullName evidence="2">Cupin domain-containing protein</fullName>
    </submittedName>
</protein>
<dbReference type="InterPro" id="IPR011051">
    <property type="entry name" value="RmlC_Cupin_sf"/>
</dbReference>
<name>A0A3S2VVA9_9HYPH</name>
<comment type="caution">
    <text evidence="2">The sequence shown here is derived from an EMBL/GenBank/DDBJ whole genome shotgun (WGS) entry which is preliminary data.</text>
</comment>
<dbReference type="InterPro" id="IPR052535">
    <property type="entry name" value="Bacilysin_H2HPP_isomerase"/>
</dbReference>
<dbReference type="PANTHER" id="PTHR40112">
    <property type="entry name" value="H2HPP ISOMERASE"/>
    <property type="match status" value="1"/>
</dbReference>
<dbReference type="InterPro" id="IPR013096">
    <property type="entry name" value="Cupin_2"/>
</dbReference>
<dbReference type="CDD" id="cd02210">
    <property type="entry name" value="cupin_BLR2406-like"/>
    <property type="match status" value="1"/>
</dbReference>
<dbReference type="SUPFAM" id="SSF51182">
    <property type="entry name" value="RmlC-like cupins"/>
    <property type="match status" value="1"/>
</dbReference>